<comment type="caution">
    <text evidence="1">The sequence shown here is derived from an EMBL/GenBank/DDBJ whole genome shotgun (WGS) entry which is preliminary data.</text>
</comment>
<name>A0A2R5GIU6_9STRA</name>
<proteinExistence type="predicted"/>
<evidence type="ECO:0000313" key="2">
    <source>
        <dbReference type="Proteomes" id="UP000241890"/>
    </source>
</evidence>
<dbReference type="InParanoid" id="A0A2R5GIU6"/>
<evidence type="ECO:0000313" key="1">
    <source>
        <dbReference type="EMBL" id="GBG30817.1"/>
    </source>
</evidence>
<dbReference type="EMBL" id="BEYU01000084">
    <property type="protein sequence ID" value="GBG30817.1"/>
    <property type="molecule type" value="Genomic_DNA"/>
</dbReference>
<gene>
    <name evidence="1" type="ORF">FCC1311_070372</name>
</gene>
<reference evidence="1 2" key="1">
    <citation type="submission" date="2017-12" db="EMBL/GenBank/DDBJ databases">
        <title>Sequencing, de novo assembly and annotation of complete genome of a new Thraustochytrid species, strain FCC1311.</title>
        <authorList>
            <person name="Sedici K."/>
            <person name="Godart F."/>
            <person name="Aiese Cigliano R."/>
            <person name="Sanseverino W."/>
            <person name="Barakat M."/>
            <person name="Ortet P."/>
            <person name="Marechal E."/>
            <person name="Cagnac O."/>
            <person name="Amato A."/>
        </authorList>
    </citation>
    <scope>NUCLEOTIDE SEQUENCE [LARGE SCALE GENOMIC DNA]</scope>
</reference>
<dbReference type="Proteomes" id="UP000241890">
    <property type="component" value="Unassembled WGS sequence"/>
</dbReference>
<protein>
    <submittedName>
        <fullName evidence="1">Uncharacterized protein</fullName>
    </submittedName>
</protein>
<accession>A0A2R5GIU6</accession>
<organism evidence="1 2">
    <name type="scientific">Hondaea fermentalgiana</name>
    <dbReference type="NCBI Taxonomy" id="2315210"/>
    <lineage>
        <taxon>Eukaryota</taxon>
        <taxon>Sar</taxon>
        <taxon>Stramenopiles</taxon>
        <taxon>Bigyra</taxon>
        <taxon>Labyrinthulomycetes</taxon>
        <taxon>Thraustochytrida</taxon>
        <taxon>Thraustochytriidae</taxon>
        <taxon>Hondaea</taxon>
    </lineage>
</organism>
<keyword evidence="2" id="KW-1185">Reference proteome</keyword>
<dbReference type="AlphaFoldDB" id="A0A2R5GIU6"/>
<sequence length="373" mass="41878">MTTARSMARVEIVAQPEAVFCNAEGPIATYLLRVAFVLRCRSLEALESLGKVKLKFGLCAEGSRETFDKFLDLRPEKSTMELSKDKMSGQVFFRVQGICSKHLKQARFKLVIRSLCSHVAGTTSAYFLVLTKRRLLRKVHRDIERVRRREVHRVIDGFLQVFTPKLLSSACLGAYMTPFLKVCGISENEAPDHGYPMLDQQPQFLGPLEEPRWFKLAGAKTMVKVESTPLAPPPSQLFGFDDTLDMHDAIPGDAFVLMDAPCTENDKDYDTDSQASCVPENEITSDDADADFFHKAEIAGQCGKKTEELKRADSLASYFDLSSWRRTSFSSHRSLTALPESGMDNFEPLRLDQVWSTSERGSHEGNDLADFII</sequence>